<dbReference type="Gene3D" id="3.20.20.150">
    <property type="entry name" value="Divalent-metal-dependent TIM barrel enzymes"/>
    <property type="match status" value="1"/>
</dbReference>
<feature type="domain" description="Xylose isomerase-like TIM barrel" evidence="2">
    <location>
        <begin position="46"/>
        <end position="293"/>
    </location>
</feature>
<dbReference type="PANTHER" id="PTHR12110">
    <property type="entry name" value="HYDROXYPYRUVATE ISOMERASE"/>
    <property type="match status" value="1"/>
</dbReference>
<dbReference type="RefSeq" id="WP_194452072.1">
    <property type="nucleotide sequence ID" value="NZ_CP063849.1"/>
</dbReference>
<dbReference type="InterPro" id="IPR036237">
    <property type="entry name" value="Xyl_isomerase-like_sf"/>
</dbReference>
<evidence type="ECO:0000313" key="4">
    <source>
        <dbReference type="Proteomes" id="UP000593892"/>
    </source>
</evidence>
<reference evidence="3 4" key="1">
    <citation type="submission" date="2020-10" db="EMBL/GenBank/DDBJ databases">
        <title>Complete genome sequence of Paludibaculum fermentans P105T, a facultatively anaerobic acidobacterium capable of dissimilatory Fe(III) reduction.</title>
        <authorList>
            <person name="Dedysh S.N."/>
            <person name="Beletsky A.V."/>
            <person name="Kulichevskaya I.S."/>
            <person name="Mardanov A.V."/>
            <person name="Ravin N.V."/>
        </authorList>
    </citation>
    <scope>NUCLEOTIDE SEQUENCE [LARGE SCALE GENOMIC DNA]</scope>
    <source>
        <strain evidence="3 4">P105</strain>
    </source>
</reference>
<accession>A0A7S7NV63</accession>
<feature type="region of interest" description="Disordered" evidence="1">
    <location>
        <begin position="102"/>
        <end position="125"/>
    </location>
</feature>
<keyword evidence="4" id="KW-1185">Reference proteome</keyword>
<protein>
    <submittedName>
        <fullName evidence="3">Sugar phosphate isomerase/epimerase</fullName>
    </submittedName>
</protein>
<dbReference type="InterPro" id="IPR050312">
    <property type="entry name" value="IolE/XylAMocC-like"/>
</dbReference>
<organism evidence="3 4">
    <name type="scientific">Paludibaculum fermentans</name>
    <dbReference type="NCBI Taxonomy" id="1473598"/>
    <lineage>
        <taxon>Bacteria</taxon>
        <taxon>Pseudomonadati</taxon>
        <taxon>Acidobacteriota</taxon>
        <taxon>Terriglobia</taxon>
        <taxon>Bryobacterales</taxon>
        <taxon>Bryobacteraceae</taxon>
        <taxon>Paludibaculum</taxon>
    </lineage>
</organism>
<dbReference type="EMBL" id="CP063849">
    <property type="protein sequence ID" value="QOY90408.1"/>
    <property type="molecule type" value="Genomic_DNA"/>
</dbReference>
<dbReference type="Proteomes" id="UP000593892">
    <property type="component" value="Chromosome"/>
</dbReference>
<sequence length="308" mass="34425">MLRRTFLPTALSSALAVPALWGRHRIDLSRISLLTDEVGKSPAESIAFAKQYGIDWVELRGIPGKGGTYAFLGEPELRDFAKSLKEAKLRVSFLNTPMLKFSMPGTEPRRRRPETAEEKAKREERDKKQFDDRFVALNKAILAAHILGVKGIRVFAFSRVEEPESVLPKIAAVLQEMAKVAEKEGVELLIENEASCNVGTSAELKRICELVPSKAFGINWDPVNAIGLKETPWPDGYKLLPAKRVHNVQMKARALVIGPDFLDWKAIYHQLEQDGYAGKVGLETHVFDGTLIEKAHLCMKKIQELVKA</sequence>
<dbReference type="PANTHER" id="PTHR12110:SF41">
    <property type="entry name" value="INOSOSE DEHYDRATASE"/>
    <property type="match status" value="1"/>
</dbReference>
<name>A0A7S7NV63_PALFE</name>
<proteinExistence type="predicted"/>
<dbReference type="GO" id="GO:0016853">
    <property type="term" value="F:isomerase activity"/>
    <property type="evidence" value="ECO:0007669"/>
    <property type="project" value="UniProtKB-KW"/>
</dbReference>
<dbReference type="InterPro" id="IPR013022">
    <property type="entry name" value="Xyl_isomerase-like_TIM-brl"/>
</dbReference>
<evidence type="ECO:0000256" key="1">
    <source>
        <dbReference type="SAM" id="MobiDB-lite"/>
    </source>
</evidence>
<feature type="compositionally biased region" description="Basic and acidic residues" evidence="1">
    <location>
        <begin position="113"/>
        <end position="125"/>
    </location>
</feature>
<dbReference type="SUPFAM" id="SSF51658">
    <property type="entry name" value="Xylose isomerase-like"/>
    <property type="match status" value="1"/>
</dbReference>
<dbReference type="AlphaFoldDB" id="A0A7S7NV63"/>
<dbReference type="KEGG" id="pfer:IRI77_10760"/>
<keyword evidence="3" id="KW-0413">Isomerase</keyword>
<evidence type="ECO:0000259" key="2">
    <source>
        <dbReference type="Pfam" id="PF01261"/>
    </source>
</evidence>
<dbReference type="Pfam" id="PF01261">
    <property type="entry name" value="AP_endonuc_2"/>
    <property type="match status" value="1"/>
</dbReference>
<evidence type="ECO:0000313" key="3">
    <source>
        <dbReference type="EMBL" id="QOY90408.1"/>
    </source>
</evidence>
<gene>
    <name evidence="3" type="ORF">IRI77_10760</name>
</gene>